<reference evidence="2" key="1">
    <citation type="submission" date="2023-08" db="EMBL/GenBank/DDBJ databases">
        <authorList>
            <person name="Chen Y."/>
            <person name="Shah S."/>
            <person name="Dougan E. K."/>
            <person name="Thang M."/>
            <person name="Chan C."/>
        </authorList>
    </citation>
    <scope>NUCLEOTIDE SEQUENCE</scope>
</reference>
<dbReference type="InterPro" id="IPR046824">
    <property type="entry name" value="Mss51-like_C"/>
</dbReference>
<dbReference type="EMBL" id="CAUJNA010002669">
    <property type="protein sequence ID" value="CAJ1393909.1"/>
    <property type="molecule type" value="Genomic_DNA"/>
</dbReference>
<feature type="domain" description="Mitochondrial splicing suppressor 51-like C-terminal" evidence="1">
    <location>
        <begin position="27"/>
        <end position="148"/>
    </location>
</feature>
<dbReference type="Proteomes" id="UP001178507">
    <property type="component" value="Unassembled WGS sequence"/>
</dbReference>
<evidence type="ECO:0000313" key="2">
    <source>
        <dbReference type="EMBL" id="CAJ1393909.1"/>
    </source>
</evidence>
<dbReference type="Pfam" id="PF20179">
    <property type="entry name" value="MSS51_C"/>
    <property type="match status" value="1"/>
</dbReference>
<dbReference type="AlphaFoldDB" id="A0AA36IW79"/>
<name>A0AA36IW79_9DINO</name>
<keyword evidence="3" id="KW-1185">Reference proteome</keyword>
<accession>A0AA36IW79</accession>
<sequence length="384" mass="41355">MSSRKELMLPRSARGSSCAATIKAALEDTQLRPEVLHIVGAGDAERSMDFEVLASALPAKARVVLVGPHAVGAGKEPSEELLGPELRADLEVSVFPQTYQRFMACQEDLPPPQLVVLFHPGFDVHYFAWYSCLRHWAEQRVPVLATAYRVPGGLGETPQTVRAFLECLVGTGGGAGLWVMEEENPHAIEEGSFNAGYFVTLGSQGALPVLAEEMYWPLYQALQKLGHPFAPRVGYLDLEHEQGKVSSKNLNLLAAIAEGAMRGAQAGEDGADEEAARGFAAMVLDQVIGAGAGQTWLDSGFVREACPSCGAGFDSREWHVSVCPAAGKTALRAGEEVLVVGLEKVPQLNGQRGELRRFVRPKERWVVAVKGREALFKAANLKAA</sequence>
<proteinExistence type="predicted"/>
<comment type="caution">
    <text evidence="2">The sequence shown here is derived from an EMBL/GenBank/DDBJ whole genome shotgun (WGS) entry which is preliminary data.</text>
</comment>
<protein>
    <recommendedName>
        <fullName evidence="1">Mitochondrial splicing suppressor 51-like C-terminal domain-containing protein</fullName>
    </recommendedName>
</protein>
<evidence type="ECO:0000259" key="1">
    <source>
        <dbReference type="Pfam" id="PF20179"/>
    </source>
</evidence>
<organism evidence="2 3">
    <name type="scientific">Effrenium voratum</name>
    <dbReference type="NCBI Taxonomy" id="2562239"/>
    <lineage>
        <taxon>Eukaryota</taxon>
        <taxon>Sar</taxon>
        <taxon>Alveolata</taxon>
        <taxon>Dinophyceae</taxon>
        <taxon>Suessiales</taxon>
        <taxon>Symbiodiniaceae</taxon>
        <taxon>Effrenium</taxon>
    </lineage>
</organism>
<evidence type="ECO:0000313" key="3">
    <source>
        <dbReference type="Proteomes" id="UP001178507"/>
    </source>
</evidence>
<gene>
    <name evidence="2" type="ORF">EVOR1521_LOCUS18670</name>
</gene>